<feature type="transmembrane region" description="Helical" evidence="6">
    <location>
        <begin position="210"/>
        <end position="231"/>
    </location>
</feature>
<dbReference type="AlphaFoldDB" id="A0A2N5TZN0"/>
<comment type="caution">
    <text evidence="8">The sequence shown here is derived from an EMBL/GenBank/DDBJ whole genome shotgun (WGS) entry which is preliminary data.</text>
</comment>
<feature type="transmembrane region" description="Helical" evidence="6">
    <location>
        <begin position="359"/>
        <end position="381"/>
    </location>
</feature>
<feature type="compositionally biased region" description="Acidic residues" evidence="5">
    <location>
        <begin position="514"/>
        <end position="525"/>
    </location>
</feature>
<evidence type="ECO:0000256" key="2">
    <source>
        <dbReference type="ARBA" id="ARBA00022692"/>
    </source>
</evidence>
<accession>A0A2N5TZN0</accession>
<feature type="compositionally biased region" description="Polar residues" evidence="5">
    <location>
        <begin position="499"/>
        <end position="509"/>
    </location>
</feature>
<evidence type="ECO:0000256" key="1">
    <source>
        <dbReference type="ARBA" id="ARBA00004141"/>
    </source>
</evidence>
<dbReference type="PANTHER" id="PTHR11132">
    <property type="entry name" value="SOLUTE CARRIER FAMILY 35"/>
    <property type="match status" value="1"/>
</dbReference>
<feature type="compositionally biased region" description="Polar residues" evidence="5">
    <location>
        <begin position="113"/>
        <end position="125"/>
    </location>
</feature>
<gene>
    <name evidence="8" type="ORF">PCASD_14850</name>
</gene>
<keyword evidence="3 6" id="KW-1133">Transmembrane helix</keyword>
<evidence type="ECO:0000259" key="7">
    <source>
        <dbReference type="Pfam" id="PF03151"/>
    </source>
</evidence>
<keyword evidence="2 6" id="KW-0812">Transmembrane</keyword>
<sequence>MSARPFTSAPSLGSKRDGVIEYRHFRNQPSQSLLDLYMVHGPSGTLHGICTDAWDDFSKAVVLVASSSLPLSACPVVQHRGCYGPGVPVSARKCLETRRKKFSENGKKRNGGRTMSGTLQRTAMENTPPPSRTLVFVTVSFYLVAALVMVFVNKWVLNSVSVPVFLLFCQLVIAVLLLKLSNMLGLVTLPEKMFRTLFNSTNQFKLLKDVLPMVLINVAGLVFNTYCLKFVDASFYQVARGLILPFTVFASRIFLGTRSSLRILISVGVVCIGFMLGVSSERFTVSHLGVFLGILSSVTTSLHAIIVKSTLEKVPSTIALTYYGNGLSALIILPLVFLVGEPPTILALFSNGYDRFRTFFLGTLITGLFGFFICIAGLLSIKVTSPVTHMISSAVRGVIQTVLGAVLFGDQITSGRVSGIGIILAGSIYYTWVKDQEVMQPKAPAETKHVRLHQLNRHGANHDQREEMDSLIVKINEDEDEDDELGAPGGDYNDRLESRNQTLTPTAKTSPLHDEDDDQEEDEDLRELRKAEQALGL</sequence>
<dbReference type="Proteomes" id="UP000235392">
    <property type="component" value="Unassembled WGS sequence"/>
</dbReference>
<reference evidence="8 9" key="1">
    <citation type="submission" date="2017-11" db="EMBL/GenBank/DDBJ databases">
        <title>De novo assembly and phasing of dikaryotic genomes from two isolates of Puccinia coronata f. sp. avenae, the causal agent of oat crown rust.</title>
        <authorList>
            <person name="Miller M.E."/>
            <person name="Zhang Y."/>
            <person name="Omidvar V."/>
            <person name="Sperschneider J."/>
            <person name="Schwessinger B."/>
            <person name="Raley C."/>
            <person name="Palmer J.M."/>
            <person name="Garnica D."/>
            <person name="Upadhyaya N."/>
            <person name="Rathjen J."/>
            <person name="Taylor J.M."/>
            <person name="Park R.F."/>
            <person name="Dodds P.N."/>
            <person name="Hirsch C.D."/>
            <person name="Kianian S.F."/>
            <person name="Figueroa M."/>
        </authorList>
    </citation>
    <scope>NUCLEOTIDE SEQUENCE [LARGE SCALE GENOMIC DNA]</scope>
    <source>
        <strain evidence="8">12SD80</strain>
    </source>
</reference>
<feature type="transmembrane region" description="Helical" evidence="6">
    <location>
        <begin position="164"/>
        <end position="189"/>
    </location>
</feature>
<evidence type="ECO:0000256" key="4">
    <source>
        <dbReference type="ARBA" id="ARBA00023136"/>
    </source>
</evidence>
<feature type="transmembrane region" description="Helical" evidence="6">
    <location>
        <begin position="134"/>
        <end position="152"/>
    </location>
</feature>
<keyword evidence="4 6" id="KW-0472">Membrane</keyword>
<dbReference type="InterPro" id="IPR004853">
    <property type="entry name" value="Sugar_P_trans_dom"/>
</dbReference>
<feature type="transmembrane region" description="Helical" evidence="6">
    <location>
        <begin position="285"/>
        <end position="307"/>
    </location>
</feature>
<evidence type="ECO:0000256" key="6">
    <source>
        <dbReference type="SAM" id="Phobius"/>
    </source>
</evidence>
<comment type="subcellular location">
    <subcellularLocation>
        <location evidence="1">Membrane</location>
        <topology evidence="1">Multi-pass membrane protein</topology>
    </subcellularLocation>
</comment>
<dbReference type="EMBL" id="PGCI01000281">
    <property type="protein sequence ID" value="PLW30960.1"/>
    <property type="molecule type" value="Genomic_DNA"/>
</dbReference>
<dbReference type="GO" id="GO:0016020">
    <property type="term" value="C:membrane"/>
    <property type="evidence" value="ECO:0007669"/>
    <property type="project" value="UniProtKB-SubCell"/>
</dbReference>
<feature type="transmembrane region" description="Helical" evidence="6">
    <location>
        <begin position="415"/>
        <end position="433"/>
    </location>
</feature>
<feature type="region of interest" description="Disordered" evidence="5">
    <location>
        <begin position="100"/>
        <end position="125"/>
    </location>
</feature>
<protein>
    <recommendedName>
        <fullName evidence="7">Sugar phosphate transporter domain-containing protein</fullName>
    </recommendedName>
</protein>
<proteinExistence type="predicted"/>
<feature type="compositionally biased region" description="Basic and acidic residues" evidence="5">
    <location>
        <begin position="526"/>
        <end position="537"/>
    </location>
</feature>
<feature type="transmembrane region" description="Helical" evidence="6">
    <location>
        <begin position="237"/>
        <end position="254"/>
    </location>
</feature>
<feature type="transmembrane region" description="Helical" evidence="6">
    <location>
        <begin position="319"/>
        <end position="339"/>
    </location>
</feature>
<dbReference type="InterPro" id="IPR050186">
    <property type="entry name" value="TPT_transporter"/>
</dbReference>
<name>A0A2N5TZN0_9BASI</name>
<evidence type="ECO:0000313" key="8">
    <source>
        <dbReference type="EMBL" id="PLW30960.1"/>
    </source>
</evidence>
<dbReference type="Pfam" id="PF03151">
    <property type="entry name" value="TPT"/>
    <property type="match status" value="1"/>
</dbReference>
<feature type="region of interest" description="Disordered" evidence="5">
    <location>
        <begin position="478"/>
        <end position="537"/>
    </location>
</feature>
<organism evidence="8 9">
    <name type="scientific">Puccinia coronata f. sp. avenae</name>
    <dbReference type="NCBI Taxonomy" id="200324"/>
    <lineage>
        <taxon>Eukaryota</taxon>
        <taxon>Fungi</taxon>
        <taxon>Dikarya</taxon>
        <taxon>Basidiomycota</taxon>
        <taxon>Pucciniomycotina</taxon>
        <taxon>Pucciniomycetes</taxon>
        <taxon>Pucciniales</taxon>
        <taxon>Pucciniaceae</taxon>
        <taxon>Puccinia</taxon>
    </lineage>
</organism>
<evidence type="ECO:0000256" key="5">
    <source>
        <dbReference type="SAM" id="MobiDB-lite"/>
    </source>
</evidence>
<evidence type="ECO:0000313" key="9">
    <source>
        <dbReference type="Proteomes" id="UP000235392"/>
    </source>
</evidence>
<feature type="transmembrane region" description="Helical" evidence="6">
    <location>
        <begin position="261"/>
        <end position="279"/>
    </location>
</feature>
<feature type="domain" description="Sugar phosphate transporter" evidence="7">
    <location>
        <begin position="138"/>
        <end position="430"/>
    </location>
</feature>
<evidence type="ECO:0000256" key="3">
    <source>
        <dbReference type="ARBA" id="ARBA00022989"/>
    </source>
</evidence>